<gene>
    <name evidence="1" type="ORF">QE210_01250</name>
</gene>
<reference evidence="1" key="1">
    <citation type="submission" date="2023-04" db="EMBL/GenBank/DDBJ databases">
        <title>Genome dynamics across the evolutionary transition to endosymbiosis.</title>
        <authorList>
            <person name="Siozios S."/>
            <person name="Nadal-Jimenez P."/>
            <person name="Azagi T."/>
            <person name="Sprong H."/>
            <person name="Frost C.L."/>
            <person name="Parratt S.R."/>
            <person name="Taylor G."/>
            <person name="Brettell L."/>
            <person name="Lew K.C."/>
            <person name="Croft L."/>
            <person name="King K.C."/>
            <person name="Brockhurst M.A."/>
            <person name="Hypsa V."/>
            <person name="Novakova E."/>
            <person name="Darby A.C."/>
            <person name="Hurst G.D.D."/>
        </authorList>
    </citation>
    <scope>NUCLEOTIDE SEQUENCE</scope>
    <source>
        <strain evidence="1">APv</strain>
    </source>
</reference>
<sequence length="134" mass="15572">MIEFDIENDLNRIIKLTGITGMDVYPLQLPSCHLEGVIYQRISDPKVMTGLAKTKLVQARFQVRVQSEDYLSALKLSDKIRDEWEAIEHGYIGNYPVQTVQRGNLIQGREEQPKNRTLYWVIRDFILTYAENAK</sequence>
<organism evidence="1 2">
    <name type="scientific">Arsenophonus nasoniae</name>
    <name type="common">son-killer infecting Nasonia vitripennis</name>
    <dbReference type="NCBI Taxonomy" id="638"/>
    <lineage>
        <taxon>Bacteria</taxon>
        <taxon>Pseudomonadati</taxon>
        <taxon>Pseudomonadota</taxon>
        <taxon>Gammaproteobacteria</taxon>
        <taxon>Enterobacterales</taxon>
        <taxon>Morganellaceae</taxon>
        <taxon>Arsenophonus</taxon>
    </lineage>
</organism>
<evidence type="ECO:0000313" key="2">
    <source>
        <dbReference type="Proteomes" id="UP001177595"/>
    </source>
</evidence>
<evidence type="ECO:0000313" key="1">
    <source>
        <dbReference type="EMBL" id="WGM01784.1"/>
    </source>
</evidence>
<proteinExistence type="predicted"/>
<accession>A0AA95GS62</accession>
<dbReference type="RefSeq" id="WP_280625222.1">
    <property type="nucleotide sequence ID" value="NZ_CP123504.1"/>
</dbReference>
<protein>
    <submittedName>
        <fullName evidence="1">Uncharacterized protein</fullName>
    </submittedName>
</protein>
<dbReference type="Proteomes" id="UP001177595">
    <property type="component" value="Chromosome"/>
</dbReference>
<dbReference type="AlphaFoldDB" id="A0AA95GS62"/>
<name>A0AA95GS62_9GAMM</name>
<dbReference type="EMBL" id="CP123504">
    <property type="protein sequence ID" value="WGM01784.1"/>
    <property type="molecule type" value="Genomic_DNA"/>
</dbReference>